<reference evidence="3 6" key="2">
    <citation type="submission" date="2020-01" db="EMBL/GenBank/DDBJ databases">
        <title>Glutamicibacter soli M275.</title>
        <authorList>
            <person name="Meng X."/>
        </authorList>
    </citation>
    <scope>NUCLEOTIDE SEQUENCE [LARGE SCALE GENOMIC DNA]</scope>
    <source>
        <strain evidence="3 6">M275</strain>
    </source>
</reference>
<evidence type="ECO:0000256" key="1">
    <source>
        <dbReference type="ARBA" id="ARBA00007689"/>
    </source>
</evidence>
<dbReference type="RefSeq" id="WP_047121059.1">
    <property type="nucleotide sequence ID" value="NZ_CM125969.1"/>
</dbReference>
<evidence type="ECO:0000313" key="4">
    <source>
        <dbReference type="EMBL" id="RBM02694.1"/>
    </source>
</evidence>
<organism evidence="4 5">
    <name type="scientific">Glutamicibacter soli</name>
    <dbReference type="NCBI Taxonomy" id="453836"/>
    <lineage>
        <taxon>Bacteria</taxon>
        <taxon>Bacillati</taxon>
        <taxon>Actinomycetota</taxon>
        <taxon>Actinomycetes</taxon>
        <taxon>Micrococcales</taxon>
        <taxon>Micrococcaceae</taxon>
        <taxon>Glutamicibacter</taxon>
    </lineage>
</organism>
<comment type="similarity">
    <text evidence="1">Belongs to the YciI family.</text>
</comment>
<dbReference type="EMBL" id="WYDN01000022">
    <property type="protein sequence ID" value="NAZ17719.1"/>
    <property type="molecule type" value="Genomic_DNA"/>
</dbReference>
<proteinExistence type="inferred from homology"/>
<name>A0A365YKZ9_9MICC</name>
<comment type="caution">
    <text evidence="4">The sequence shown here is derived from an EMBL/GenBank/DDBJ whole genome shotgun (WGS) entry which is preliminary data.</text>
</comment>
<protein>
    <recommendedName>
        <fullName evidence="2">YCII-related domain-containing protein</fullName>
    </recommendedName>
</protein>
<evidence type="ECO:0000259" key="2">
    <source>
        <dbReference type="Pfam" id="PF03795"/>
    </source>
</evidence>
<dbReference type="InterPro" id="IPR005545">
    <property type="entry name" value="YCII"/>
</dbReference>
<accession>A0A365YKZ9</accession>
<evidence type="ECO:0000313" key="5">
    <source>
        <dbReference type="Proteomes" id="UP000252167"/>
    </source>
</evidence>
<dbReference type="Proteomes" id="UP000252167">
    <property type="component" value="Unassembled WGS sequence"/>
</dbReference>
<dbReference type="EMBL" id="POAF01000002">
    <property type="protein sequence ID" value="RBM02694.1"/>
    <property type="molecule type" value="Genomic_DNA"/>
</dbReference>
<dbReference type="Proteomes" id="UP000477543">
    <property type="component" value="Unassembled WGS sequence"/>
</dbReference>
<sequence>MTVFAVEYVYAENSAQLRNEHRPAHREFLGGFVGDGPVQLLASGPTPVNDGALLILAAQSEAALVEVLEQDPFSTTGALAQRIITEWNPVTGLLKDFAS</sequence>
<dbReference type="Pfam" id="PF03795">
    <property type="entry name" value="YCII"/>
    <property type="match status" value="1"/>
</dbReference>
<dbReference type="InterPro" id="IPR011008">
    <property type="entry name" value="Dimeric_a/b-barrel"/>
</dbReference>
<dbReference type="AlphaFoldDB" id="A0A365YKZ9"/>
<reference evidence="4 5" key="1">
    <citation type="submission" date="2018-01" db="EMBL/GenBank/DDBJ databases">
        <title>Glutamicibacter soli strain NHPC-3 Whole genome sequence and assembly.</title>
        <authorList>
            <person name="Choudhury P."/>
            <person name="Gupta D."/>
            <person name="Sengupta K."/>
            <person name="Jawed A."/>
            <person name="Sultana N."/>
            <person name="Saha P."/>
        </authorList>
    </citation>
    <scope>NUCLEOTIDE SEQUENCE [LARGE SCALE GENOMIC DNA]</scope>
    <source>
        <strain evidence="4 5">NHPC-3</strain>
    </source>
</reference>
<dbReference type="Gene3D" id="3.30.70.1060">
    <property type="entry name" value="Dimeric alpha+beta barrel"/>
    <property type="match status" value="1"/>
</dbReference>
<keyword evidence="5" id="KW-1185">Reference proteome</keyword>
<evidence type="ECO:0000313" key="6">
    <source>
        <dbReference type="Proteomes" id="UP000477543"/>
    </source>
</evidence>
<feature type="domain" description="YCII-related" evidence="2">
    <location>
        <begin position="5"/>
        <end position="88"/>
    </location>
</feature>
<gene>
    <name evidence="4" type="ORF">C1H84_04455</name>
    <name evidence="3" type="ORF">GT020_16870</name>
</gene>
<dbReference type="SUPFAM" id="SSF54909">
    <property type="entry name" value="Dimeric alpha+beta barrel"/>
    <property type="match status" value="1"/>
</dbReference>
<evidence type="ECO:0000313" key="3">
    <source>
        <dbReference type="EMBL" id="NAZ17719.1"/>
    </source>
</evidence>